<keyword evidence="12 17" id="KW-0520">NAD</keyword>
<comment type="catalytic activity">
    <reaction evidence="16 17">
        <text>a ubiquinone + NADH + 5 H(+)(in) = a ubiquinol + NAD(+) + 4 H(+)(out)</text>
        <dbReference type="Rhea" id="RHEA:29091"/>
        <dbReference type="Rhea" id="RHEA-COMP:9565"/>
        <dbReference type="Rhea" id="RHEA-COMP:9566"/>
        <dbReference type="ChEBI" id="CHEBI:15378"/>
        <dbReference type="ChEBI" id="CHEBI:16389"/>
        <dbReference type="ChEBI" id="CHEBI:17976"/>
        <dbReference type="ChEBI" id="CHEBI:57540"/>
        <dbReference type="ChEBI" id="CHEBI:57945"/>
        <dbReference type="EC" id="7.1.1.2"/>
    </reaction>
</comment>
<dbReference type="EC" id="7.1.1.2" evidence="3 17"/>
<evidence type="ECO:0000256" key="15">
    <source>
        <dbReference type="ARBA" id="ARBA00023136"/>
    </source>
</evidence>
<feature type="transmembrane region" description="Helical" evidence="17">
    <location>
        <begin position="324"/>
        <end position="345"/>
    </location>
</feature>
<keyword evidence="11 17" id="KW-1133">Transmembrane helix</keyword>
<name>E3SX79_EURPU</name>
<protein>
    <recommendedName>
        <fullName evidence="4 17">NADH-ubiquinone oxidoreductase chain 5</fullName>
        <ecNumber evidence="3 17">7.1.1.2</ecNumber>
    </recommendedName>
</protein>
<keyword evidence="5 17" id="KW-0813">Transport</keyword>
<dbReference type="InterPro" id="IPR010934">
    <property type="entry name" value="NADH_DH_su5_C"/>
</dbReference>
<feature type="transmembrane region" description="Helical" evidence="17">
    <location>
        <begin position="540"/>
        <end position="557"/>
    </location>
</feature>
<dbReference type="Pfam" id="PF00361">
    <property type="entry name" value="Proton_antipo_M"/>
    <property type="match status" value="1"/>
</dbReference>
<feature type="transmembrane region" description="Helical" evidence="17">
    <location>
        <begin position="443"/>
        <end position="461"/>
    </location>
</feature>
<dbReference type="Pfam" id="PF06455">
    <property type="entry name" value="NADH5_C"/>
    <property type="match status" value="1"/>
</dbReference>
<dbReference type="GO" id="GO:0005743">
    <property type="term" value="C:mitochondrial inner membrane"/>
    <property type="evidence" value="ECO:0007669"/>
    <property type="project" value="UniProtKB-SubCell"/>
</dbReference>
<evidence type="ECO:0000256" key="17">
    <source>
        <dbReference type="RuleBase" id="RU003404"/>
    </source>
</evidence>
<feature type="transmembrane region" description="Helical" evidence="17">
    <location>
        <begin position="47"/>
        <end position="71"/>
    </location>
</feature>
<evidence type="ECO:0000256" key="5">
    <source>
        <dbReference type="ARBA" id="ARBA00022448"/>
    </source>
</evidence>
<comment type="function">
    <text evidence="1">Core subunit of the mitochondrial membrane respiratory chain NADH dehydrogenase (Complex I) that is believed to belong to the minimal assembly required for catalysis. Complex I functions in the transfer of electrons from NADH to the respiratory chain. The immediate electron acceptor for the enzyme is believed to be ubiquinone.</text>
</comment>
<feature type="transmembrane region" description="Helical" evidence="17">
    <location>
        <begin position="473"/>
        <end position="492"/>
    </location>
</feature>
<dbReference type="PANTHER" id="PTHR42829:SF2">
    <property type="entry name" value="NADH-UBIQUINONE OXIDOREDUCTASE CHAIN 5"/>
    <property type="match status" value="1"/>
</dbReference>
<keyword evidence="10" id="KW-0249">Electron transport</keyword>
<dbReference type="GO" id="GO:0015990">
    <property type="term" value="P:electron transport coupled proton transport"/>
    <property type="evidence" value="ECO:0007669"/>
    <property type="project" value="TreeGrafter"/>
</dbReference>
<evidence type="ECO:0000256" key="8">
    <source>
        <dbReference type="ARBA" id="ARBA00022792"/>
    </source>
</evidence>
<dbReference type="EMBL" id="GU130253">
    <property type="protein sequence ID" value="ADA69762.1"/>
    <property type="molecule type" value="Genomic_DNA"/>
</dbReference>
<feature type="domain" description="NADH-Ubiquinone oxidoreductase (complex I) chain 5 N-terminal" evidence="19">
    <location>
        <begin position="44"/>
        <end position="83"/>
    </location>
</feature>
<dbReference type="GO" id="GO:0042773">
    <property type="term" value="P:ATP synthesis coupled electron transport"/>
    <property type="evidence" value="ECO:0007669"/>
    <property type="project" value="InterPro"/>
</dbReference>
<geneLocation type="mitochondrion" evidence="21"/>
<dbReference type="InterPro" id="IPR001750">
    <property type="entry name" value="ND/Mrp_TM"/>
</dbReference>
<evidence type="ECO:0000259" key="18">
    <source>
        <dbReference type="Pfam" id="PF00361"/>
    </source>
</evidence>
<keyword evidence="15 17" id="KW-0472">Membrane</keyword>
<evidence type="ECO:0000313" key="21">
    <source>
        <dbReference type="EMBL" id="ADA69762.1"/>
    </source>
</evidence>
<evidence type="ECO:0000259" key="19">
    <source>
        <dbReference type="Pfam" id="PF00662"/>
    </source>
</evidence>
<dbReference type="GO" id="GO:0003954">
    <property type="term" value="F:NADH dehydrogenase activity"/>
    <property type="evidence" value="ECO:0007669"/>
    <property type="project" value="TreeGrafter"/>
</dbReference>
<feature type="domain" description="NADH:quinone oxidoreductase/Mrp antiporter transmembrane" evidence="18">
    <location>
        <begin position="100"/>
        <end position="363"/>
    </location>
</feature>
<feature type="transmembrane region" description="Helical" evidence="17">
    <location>
        <begin position="173"/>
        <end position="194"/>
    </location>
</feature>
<dbReference type="PRINTS" id="PR01434">
    <property type="entry name" value="NADHDHGNASE5"/>
</dbReference>
<keyword evidence="8" id="KW-0999">Mitochondrion inner membrane</keyword>
<reference evidence="21" key="1">
    <citation type="journal article" date="2012" name="Mol. Phylogenet. Evol.">
        <title>Multiple rearrangements in mitochondrial genomes of Isopoda and phylogenetic implications.</title>
        <authorList>
            <person name="Kilpert F."/>
            <person name="Held C."/>
            <person name="Podsiadlowski L."/>
        </authorList>
    </citation>
    <scope>NUCLEOTIDE SEQUENCE</scope>
</reference>
<dbReference type="PANTHER" id="PTHR42829">
    <property type="entry name" value="NADH-UBIQUINONE OXIDOREDUCTASE CHAIN 5"/>
    <property type="match status" value="1"/>
</dbReference>
<dbReference type="Pfam" id="PF00662">
    <property type="entry name" value="Proton_antipo_N"/>
    <property type="match status" value="1"/>
</dbReference>
<evidence type="ECO:0000256" key="10">
    <source>
        <dbReference type="ARBA" id="ARBA00022982"/>
    </source>
</evidence>
<feature type="transmembrane region" description="Helical" evidence="17">
    <location>
        <begin position="83"/>
        <end position="101"/>
    </location>
</feature>
<feature type="transmembrane region" description="Helical" evidence="17">
    <location>
        <begin position="413"/>
        <end position="431"/>
    </location>
</feature>
<keyword evidence="9" id="KW-1278">Translocase</keyword>
<feature type="domain" description="NADH dehydrogenase subunit 5 C-terminal" evidence="20">
    <location>
        <begin position="380"/>
        <end position="555"/>
    </location>
</feature>
<sequence>MWLRSPLYLVGSGGLIGVSLSLGALGLKGVKCVWEYEIVSGMVFTLYWDNISLLFFSAVSLIAGSVIYFSGSYMGHDTGADRFTYLVLFFVFSMFFVVFSLNMVSILLGWDGLGLVSYILVVYYQNESSNAAGMITALSNRVGDAAILLCIGVMGEWGSWSFMMNMSESGKGIALLVVLAAITKSAQVPFSAWLPAAMAAPTPVSALVHSSTLVTAGVYLLIRFSPVLEDVRLGLLALALMTTFMTSVSATQETDLKKIVALSTLSQLGIMMGALASGFPLIAYFHLLTHALFKALLFMCSGKIIHESNETQDNRAMGGLSLSLPYTGVFMNVANMALCGAPFLAGFYSKDLLVEMELLSKSGGILVSLIGLSVGLSAVYSVRLTYLSIVGGGLHLPLHSSGDDDPKILKSKVLLGVGAVVGGSTLSWVLFSSSEAVVLPPSLKFLTVGAILVGVGAGVVLSTGGGLVNNTSGFPGGLIQMWFMPLLSGHLLTGSGLPLSKAGSVLESGWLEKAGGQGAYSSLFTSSGVLLGGQEGGVKLMLISFSLLVLVGVMLSYPGQSKLYFQLVS</sequence>
<evidence type="ECO:0000256" key="12">
    <source>
        <dbReference type="ARBA" id="ARBA00023027"/>
    </source>
</evidence>
<feature type="transmembrane region" description="Helical" evidence="17">
    <location>
        <begin position="270"/>
        <end position="293"/>
    </location>
</feature>
<evidence type="ECO:0000256" key="16">
    <source>
        <dbReference type="ARBA" id="ARBA00049551"/>
    </source>
</evidence>
<evidence type="ECO:0000256" key="6">
    <source>
        <dbReference type="ARBA" id="ARBA00022660"/>
    </source>
</evidence>
<dbReference type="InterPro" id="IPR003945">
    <property type="entry name" value="NU5C-like"/>
</dbReference>
<dbReference type="AlphaFoldDB" id="E3SX79"/>
<keyword evidence="7 17" id="KW-0812">Transmembrane</keyword>
<evidence type="ECO:0000256" key="14">
    <source>
        <dbReference type="ARBA" id="ARBA00023128"/>
    </source>
</evidence>
<comment type="similarity">
    <text evidence="17">Belongs to the complex I subunit 5 family.</text>
</comment>
<feature type="transmembrane region" description="Helical" evidence="17">
    <location>
        <begin position="7"/>
        <end position="27"/>
    </location>
</feature>
<keyword evidence="13 17" id="KW-0830">Ubiquinone</keyword>
<evidence type="ECO:0000259" key="20">
    <source>
        <dbReference type="Pfam" id="PF06455"/>
    </source>
</evidence>
<dbReference type="InterPro" id="IPR001516">
    <property type="entry name" value="Proton_antipo_N"/>
</dbReference>
<feature type="transmembrane region" description="Helical" evidence="17">
    <location>
        <begin position="200"/>
        <end position="221"/>
    </location>
</feature>
<comment type="subcellular location">
    <subcellularLocation>
        <location evidence="2">Mitochondrion inner membrane</location>
        <topology evidence="2">Multi-pass membrane protein</topology>
    </subcellularLocation>
</comment>
<accession>E3SX79</accession>
<evidence type="ECO:0000256" key="1">
    <source>
        <dbReference type="ARBA" id="ARBA00003257"/>
    </source>
</evidence>
<feature type="transmembrane region" description="Helical" evidence="17">
    <location>
        <begin position="233"/>
        <end position="250"/>
    </location>
</feature>
<evidence type="ECO:0000256" key="11">
    <source>
        <dbReference type="ARBA" id="ARBA00022989"/>
    </source>
</evidence>
<comment type="function">
    <text evidence="17">Core subunit of the mitochondrial membrane respiratory chain NADH dehydrogenase (Complex I) which catalyzes electron transfer from NADH through the respiratory chain, using ubiquinone as an electron acceptor. Essential for the catalytic activity and assembly of complex I.</text>
</comment>
<dbReference type="GO" id="GO:0008137">
    <property type="term" value="F:NADH dehydrogenase (ubiquinone) activity"/>
    <property type="evidence" value="ECO:0007669"/>
    <property type="project" value="UniProtKB-EC"/>
</dbReference>
<organism evidence="21">
    <name type="scientific">Eurydice pulchra</name>
    <name type="common">Speckled sea louse</name>
    <dbReference type="NCBI Taxonomy" id="155694"/>
    <lineage>
        <taxon>Eukaryota</taxon>
        <taxon>Metazoa</taxon>
        <taxon>Ecdysozoa</taxon>
        <taxon>Arthropoda</taxon>
        <taxon>Crustacea</taxon>
        <taxon>Multicrustacea</taxon>
        <taxon>Malacostraca</taxon>
        <taxon>Eumalacostraca</taxon>
        <taxon>Peracarida</taxon>
        <taxon>Isopoda</taxon>
        <taxon>Cirolanidae</taxon>
        <taxon>Eurydice</taxon>
    </lineage>
</organism>
<evidence type="ECO:0000256" key="13">
    <source>
        <dbReference type="ARBA" id="ARBA00023075"/>
    </source>
</evidence>
<feature type="transmembrane region" description="Helical" evidence="17">
    <location>
        <begin position="365"/>
        <end position="392"/>
    </location>
</feature>
<keyword evidence="6" id="KW-0679">Respiratory chain</keyword>
<evidence type="ECO:0000256" key="2">
    <source>
        <dbReference type="ARBA" id="ARBA00004448"/>
    </source>
</evidence>
<evidence type="ECO:0000256" key="4">
    <source>
        <dbReference type="ARBA" id="ARBA00021096"/>
    </source>
</evidence>
<evidence type="ECO:0000256" key="7">
    <source>
        <dbReference type="ARBA" id="ARBA00022692"/>
    </source>
</evidence>
<evidence type="ECO:0000256" key="9">
    <source>
        <dbReference type="ARBA" id="ARBA00022967"/>
    </source>
</evidence>
<proteinExistence type="inferred from homology"/>
<keyword evidence="14 17" id="KW-0496">Mitochondrion</keyword>
<evidence type="ECO:0000256" key="3">
    <source>
        <dbReference type="ARBA" id="ARBA00012944"/>
    </source>
</evidence>
<gene>
    <name evidence="21" type="primary">ND5</name>
</gene>